<reference evidence="2 3" key="1">
    <citation type="journal article" date="2022" name="IScience">
        <title>An ultrasensitive nanofiber-based assay for enzymatic hydrolysis and deep-sea microbial degradation of cellulose.</title>
        <authorList>
            <person name="Tsudome M."/>
            <person name="Tachioka M."/>
            <person name="Miyazaki M."/>
            <person name="Uchimura K."/>
            <person name="Tsuda M."/>
            <person name="Takaki Y."/>
            <person name="Deguchi S."/>
        </authorList>
    </citation>
    <scope>NUCLEOTIDE SEQUENCE [LARGE SCALE GENOMIC DNA]</scope>
    <source>
        <strain evidence="2 3">GE09</strain>
    </source>
</reference>
<evidence type="ECO:0000313" key="2">
    <source>
        <dbReference type="EMBL" id="BCD99099.1"/>
    </source>
</evidence>
<organism evidence="2 3">
    <name type="scientific">Marinagarivorans cellulosilyticus</name>
    <dbReference type="NCBI Taxonomy" id="2721545"/>
    <lineage>
        <taxon>Bacteria</taxon>
        <taxon>Pseudomonadati</taxon>
        <taxon>Pseudomonadota</taxon>
        <taxon>Gammaproteobacteria</taxon>
        <taxon>Cellvibrionales</taxon>
        <taxon>Cellvibrionaceae</taxon>
        <taxon>Marinagarivorans</taxon>
    </lineage>
</organism>
<dbReference type="Proteomes" id="UP001320119">
    <property type="component" value="Chromosome"/>
</dbReference>
<evidence type="ECO:0008006" key="4">
    <source>
        <dbReference type="Google" id="ProtNLM"/>
    </source>
</evidence>
<keyword evidence="1" id="KW-0732">Signal</keyword>
<dbReference type="EMBL" id="AP023086">
    <property type="protein sequence ID" value="BCD99099.1"/>
    <property type="molecule type" value="Genomic_DNA"/>
</dbReference>
<accession>A0AAN1WK77</accession>
<evidence type="ECO:0000313" key="3">
    <source>
        <dbReference type="Proteomes" id="UP001320119"/>
    </source>
</evidence>
<protein>
    <recommendedName>
        <fullName evidence="4">AraC family transcriptional regulator</fullName>
    </recommendedName>
</protein>
<keyword evidence="3" id="KW-1185">Reference proteome</keyword>
<sequence>MLNTVTNPRALVLLALLASSCLPLNAQEGIDAASINESNTEVTAVEASKASDKSDQQAVREEKQQNFVERKENATPLSERVEDLKKAALELNRDLLILEEDLLFPANTQVAIYVSVDIGKFFSLDAIRLMIDGEMVASHLYTEKQNSALVRGGVQRLYLGNLKTGQHQITAFFHGYGPEGREYKRGASFTLNKDQSPTMLEIRIQDWITRMQPTFKFKEWHL</sequence>
<evidence type="ECO:0000256" key="1">
    <source>
        <dbReference type="SAM" id="SignalP"/>
    </source>
</evidence>
<feature type="chain" id="PRO_5042914018" description="AraC family transcriptional regulator" evidence="1">
    <location>
        <begin position="27"/>
        <end position="222"/>
    </location>
</feature>
<proteinExistence type="predicted"/>
<dbReference type="KEGG" id="marq:MARGE09_P3300"/>
<dbReference type="AlphaFoldDB" id="A0AAN1WK77"/>
<gene>
    <name evidence="2" type="ORF">MARGE09_P3300</name>
</gene>
<feature type="signal peptide" evidence="1">
    <location>
        <begin position="1"/>
        <end position="26"/>
    </location>
</feature>
<name>A0AAN1WK77_9GAMM</name>